<comment type="pathway">
    <text evidence="7">Lipid metabolism; fatty acid biosynthesis.</text>
</comment>
<comment type="PTM">
    <text evidence="7">4'-phosphopantetheine is transferred from CoA to a specific serine of apo-ACP by AcpS. This modification is essential for activity because fatty acids are bound in thioester linkage to the sulfhydryl of the prosthetic group.</text>
</comment>
<dbReference type="GO" id="GO:0000035">
    <property type="term" value="F:acyl binding"/>
    <property type="evidence" value="ECO:0007669"/>
    <property type="project" value="TreeGrafter"/>
</dbReference>
<gene>
    <name evidence="7 9" type="primary">acpP</name>
    <name evidence="9" type="ORF">NCTC10924_00057</name>
</gene>
<comment type="similarity">
    <text evidence="7">Belongs to the acyl carrier protein (ACP) family.</text>
</comment>
<dbReference type="RefSeq" id="WP_003085388.1">
    <property type="nucleotide sequence ID" value="NZ_CP070237.1"/>
</dbReference>
<dbReference type="GO" id="GO:0005829">
    <property type="term" value="C:cytosol"/>
    <property type="evidence" value="ECO:0007669"/>
    <property type="project" value="TreeGrafter"/>
</dbReference>
<evidence type="ECO:0000256" key="4">
    <source>
        <dbReference type="ARBA" id="ARBA00022832"/>
    </source>
</evidence>
<comment type="subcellular location">
    <subcellularLocation>
        <location evidence="7">Cytoplasm</location>
    </subcellularLocation>
</comment>
<evidence type="ECO:0000256" key="3">
    <source>
        <dbReference type="ARBA" id="ARBA00022553"/>
    </source>
</evidence>
<dbReference type="Proteomes" id="UP000306241">
    <property type="component" value="Chromosome"/>
</dbReference>
<dbReference type="PANTHER" id="PTHR20863:SF76">
    <property type="entry name" value="CARRIER DOMAIN-CONTAINING PROTEIN"/>
    <property type="match status" value="1"/>
</dbReference>
<keyword evidence="7" id="KW-0963">Cytoplasm</keyword>
<dbReference type="EMBL" id="LR594052">
    <property type="protein sequence ID" value="VTT41397.1"/>
    <property type="molecule type" value="Genomic_DNA"/>
</dbReference>
<dbReference type="InterPro" id="IPR003231">
    <property type="entry name" value="ACP"/>
</dbReference>
<accession>A0A4V0H1P9</accession>
<dbReference type="Pfam" id="PF00550">
    <property type="entry name" value="PP-binding"/>
    <property type="match status" value="1"/>
</dbReference>
<evidence type="ECO:0000313" key="10">
    <source>
        <dbReference type="Proteomes" id="UP000306241"/>
    </source>
</evidence>
<dbReference type="GO" id="GO:0000036">
    <property type="term" value="F:acyl carrier activity"/>
    <property type="evidence" value="ECO:0007669"/>
    <property type="project" value="UniProtKB-UniRule"/>
</dbReference>
<dbReference type="GO" id="GO:0016020">
    <property type="term" value="C:membrane"/>
    <property type="evidence" value="ECO:0007669"/>
    <property type="project" value="GOC"/>
</dbReference>
<keyword evidence="5 7" id="KW-0443">Lipid metabolism</keyword>
<dbReference type="InterPro" id="IPR036736">
    <property type="entry name" value="ACP-like_sf"/>
</dbReference>
<feature type="modified residue" description="O-(pantetheine 4'-phosphoryl)serine" evidence="7">
    <location>
        <position position="39"/>
    </location>
</feature>
<dbReference type="Gene3D" id="1.10.1200.10">
    <property type="entry name" value="ACP-like"/>
    <property type="match status" value="1"/>
</dbReference>
<evidence type="ECO:0000256" key="7">
    <source>
        <dbReference type="HAMAP-Rule" id="MF_01217"/>
    </source>
</evidence>
<dbReference type="PANTHER" id="PTHR20863">
    <property type="entry name" value="ACYL CARRIER PROTEIN"/>
    <property type="match status" value="1"/>
</dbReference>
<name>A0A4V0H1P9_STRPO</name>
<evidence type="ECO:0000313" key="9">
    <source>
        <dbReference type="EMBL" id="VTT41397.1"/>
    </source>
</evidence>
<protein>
    <recommendedName>
        <fullName evidence="7">Acyl carrier protein</fullName>
        <shortName evidence="7">ACP</shortName>
    </recommendedName>
</protein>
<keyword evidence="2 7" id="KW-0444">Lipid biosynthesis</keyword>
<dbReference type="NCBIfam" id="NF009104">
    <property type="entry name" value="PRK12449.1"/>
    <property type="match status" value="1"/>
</dbReference>
<organism evidence="9 10">
    <name type="scientific">Streptococcus porcinus</name>
    <dbReference type="NCBI Taxonomy" id="1340"/>
    <lineage>
        <taxon>Bacteria</taxon>
        <taxon>Bacillati</taxon>
        <taxon>Bacillota</taxon>
        <taxon>Bacilli</taxon>
        <taxon>Lactobacillales</taxon>
        <taxon>Streptococcaceae</taxon>
        <taxon>Streptococcus</taxon>
    </lineage>
</organism>
<keyword evidence="6 7" id="KW-0275">Fatty acid biosynthesis</keyword>
<dbReference type="PROSITE" id="PS50075">
    <property type="entry name" value="CARRIER"/>
    <property type="match status" value="1"/>
</dbReference>
<evidence type="ECO:0000256" key="2">
    <source>
        <dbReference type="ARBA" id="ARBA00022516"/>
    </source>
</evidence>
<evidence type="ECO:0000256" key="1">
    <source>
        <dbReference type="ARBA" id="ARBA00022450"/>
    </source>
</evidence>
<evidence type="ECO:0000256" key="5">
    <source>
        <dbReference type="ARBA" id="ARBA00023098"/>
    </source>
</evidence>
<evidence type="ECO:0000256" key="6">
    <source>
        <dbReference type="ARBA" id="ARBA00023160"/>
    </source>
</evidence>
<keyword evidence="3 7" id="KW-0597">Phosphoprotein</keyword>
<dbReference type="HAMAP" id="MF_01217">
    <property type="entry name" value="Acyl_carrier"/>
    <property type="match status" value="1"/>
</dbReference>
<keyword evidence="4 7" id="KW-0276">Fatty acid metabolism</keyword>
<feature type="domain" description="Carrier" evidence="8">
    <location>
        <begin position="1"/>
        <end position="79"/>
    </location>
</feature>
<dbReference type="UniPathway" id="UPA00094"/>
<dbReference type="InterPro" id="IPR009081">
    <property type="entry name" value="PP-bd_ACP"/>
</dbReference>
<proteinExistence type="inferred from homology"/>
<keyword evidence="1 7" id="KW-0596">Phosphopantetheine</keyword>
<dbReference type="AlphaFoldDB" id="A0A4V0H1P9"/>
<evidence type="ECO:0000259" key="8">
    <source>
        <dbReference type="PROSITE" id="PS50075"/>
    </source>
</evidence>
<dbReference type="SUPFAM" id="SSF47336">
    <property type="entry name" value="ACP-like"/>
    <property type="match status" value="1"/>
</dbReference>
<dbReference type="OrthoDB" id="9804551at2"/>
<reference evidence="9 10" key="1">
    <citation type="submission" date="2019-05" db="EMBL/GenBank/DDBJ databases">
        <authorList>
            <consortium name="Pathogen Informatics"/>
        </authorList>
    </citation>
    <scope>NUCLEOTIDE SEQUENCE [LARGE SCALE GENOMIC DNA]</scope>
    <source>
        <strain evidence="9 10">NCTC10924</strain>
    </source>
</reference>
<dbReference type="GO" id="GO:0009245">
    <property type="term" value="P:lipid A biosynthetic process"/>
    <property type="evidence" value="ECO:0007669"/>
    <property type="project" value="TreeGrafter"/>
</dbReference>
<comment type="function">
    <text evidence="7">Carrier of the growing fatty acid chain in fatty acid biosynthesis.</text>
</comment>
<sequence length="81" mass="9374">MTRKIILEKLQEIIREKDALKNVILNEQTSLKDDLGVDSIELTEFIINVEDSFNLSIPDEDVEGLTRIGDLIDYLLERLEK</sequence>